<gene>
    <name evidence="4" type="ORF">EPUS_05427</name>
</gene>
<dbReference type="Pfam" id="PF26616">
    <property type="entry name" value="CorA-like"/>
    <property type="match status" value="1"/>
</dbReference>
<dbReference type="OrthoDB" id="5396681at2759"/>
<dbReference type="eggNOG" id="ENOG502SJEH">
    <property type="taxonomic scope" value="Eukaryota"/>
</dbReference>
<feature type="transmembrane region" description="Helical" evidence="2">
    <location>
        <begin position="429"/>
        <end position="451"/>
    </location>
</feature>
<evidence type="ECO:0000259" key="3">
    <source>
        <dbReference type="Pfam" id="PF26616"/>
    </source>
</evidence>
<dbReference type="HOGENOM" id="CLU_025521_0_0_1"/>
<feature type="compositionally biased region" description="Basic and acidic residues" evidence="1">
    <location>
        <begin position="226"/>
        <end position="241"/>
    </location>
</feature>
<feature type="compositionally biased region" description="Basic residues" evidence="1">
    <location>
        <begin position="189"/>
        <end position="207"/>
    </location>
</feature>
<accession>U1HI61</accession>
<keyword evidence="5" id="KW-1185">Reference proteome</keyword>
<evidence type="ECO:0000313" key="4">
    <source>
        <dbReference type="EMBL" id="ERF69885.1"/>
    </source>
</evidence>
<evidence type="ECO:0000256" key="1">
    <source>
        <dbReference type="SAM" id="MobiDB-lite"/>
    </source>
</evidence>
<keyword evidence="2" id="KW-1133">Transmembrane helix</keyword>
<dbReference type="InterPro" id="IPR058257">
    <property type="entry name" value="CorA-like_dom"/>
</dbReference>
<feature type="domain" description="CorA-like transporter" evidence="3">
    <location>
        <begin position="1"/>
        <end position="161"/>
    </location>
</feature>
<reference evidence="5" key="1">
    <citation type="journal article" date="2014" name="BMC Genomics">
        <title>Genome characteristics reveal the impact of lichenization on lichen-forming fungus Endocarpon pusillum Hedwig (Verrucariales, Ascomycota).</title>
        <authorList>
            <person name="Wang Y.-Y."/>
            <person name="Liu B."/>
            <person name="Zhang X.-Y."/>
            <person name="Zhou Q.-M."/>
            <person name="Zhang T."/>
            <person name="Li H."/>
            <person name="Yu Y.-F."/>
            <person name="Zhang X.-L."/>
            <person name="Hao X.-Y."/>
            <person name="Wang M."/>
            <person name="Wang L."/>
            <person name="Wei J.-C."/>
        </authorList>
    </citation>
    <scope>NUCLEOTIDE SEQUENCE [LARGE SCALE GENOMIC DNA]</scope>
    <source>
        <strain evidence="5">Z07020 / HMAS-L-300199</strain>
    </source>
</reference>
<dbReference type="AlphaFoldDB" id="U1HI61"/>
<dbReference type="RefSeq" id="XP_007804488.1">
    <property type="nucleotide sequence ID" value="XM_007806297.1"/>
</dbReference>
<protein>
    <recommendedName>
        <fullName evidence="3">CorA-like transporter domain-containing protein</fullName>
    </recommendedName>
</protein>
<dbReference type="EMBL" id="KE721375">
    <property type="protein sequence ID" value="ERF69885.1"/>
    <property type="molecule type" value="Genomic_DNA"/>
</dbReference>
<proteinExistence type="predicted"/>
<dbReference type="GeneID" id="19240379"/>
<keyword evidence="2" id="KW-0472">Membrane</keyword>
<feature type="region of interest" description="Disordered" evidence="1">
    <location>
        <begin position="173"/>
        <end position="241"/>
    </location>
</feature>
<evidence type="ECO:0000313" key="5">
    <source>
        <dbReference type="Proteomes" id="UP000019373"/>
    </source>
</evidence>
<sequence>MPSFLDFVLSYGRHQHAQDFHFVGFRHESSLPSVQRGLRIPELGRSGRRIQLCYSFSSVEPSARQTSWPWSVRQTATYHSLDLESGHSTWIVVKGDQLMHERVISATKSPHVADLRSFRTLQDSVSSSFATHLIFCDWSAENWRWYINFLEDQVQDTTRRTVDIPVSKPLDQIPTITPLPTSLQGLSQKKAKPRPSRFSRKNIHRQHSTLSPSPAVLNVPTGPPEPPERPPEATLKKEDGHGGFSFKDLQRIQFIEEQANETLLVLKNNTNILTELTEHYSSVMQSEDCPQEIEQHCKGQFAHFGSRIVSVQHDLRMQQSRVETLLRILADRKTLLYGILQFRSMEATNVLAEKAQQSTGKMGLLTEKMHEVAIKTKQETVSMRIITLVTLFFLPGTFISTLMSTDIVRFPTANSAKPERVFCLDALKLFLAITLPLMCGTFMAGGLFYWITTLRERMRSSGGEAGAYDSRIS</sequence>
<dbReference type="Gene3D" id="1.20.58.340">
    <property type="entry name" value="Magnesium transport protein CorA, transmembrane region"/>
    <property type="match status" value="1"/>
</dbReference>
<evidence type="ECO:0000256" key="2">
    <source>
        <dbReference type="SAM" id="Phobius"/>
    </source>
</evidence>
<name>U1HI61_ENDPU</name>
<dbReference type="OMA" id="ICDASHN"/>
<keyword evidence="2" id="KW-0812">Transmembrane</keyword>
<dbReference type="Proteomes" id="UP000019373">
    <property type="component" value="Unassembled WGS sequence"/>
</dbReference>
<organism evidence="4 5">
    <name type="scientific">Endocarpon pusillum (strain Z07020 / HMAS-L-300199)</name>
    <name type="common">Lichen-forming fungus</name>
    <dbReference type="NCBI Taxonomy" id="1263415"/>
    <lineage>
        <taxon>Eukaryota</taxon>
        <taxon>Fungi</taxon>
        <taxon>Dikarya</taxon>
        <taxon>Ascomycota</taxon>
        <taxon>Pezizomycotina</taxon>
        <taxon>Eurotiomycetes</taxon>
        <taxon>Chaetothyriomycetidae</taxon>
        <taxon>Verrucariales</taxon>
        <taxon>Verrucariaceae</taxon>
        <taxon>Endocarpon</taxon>
    </lineage>
</organism>
<feature type="compositionally biased region" description="Polar residues" evidence="1">
    <location>
        <begin position="174"/>
        <end position="187"/>
    </location>
</feature>